<proteinExistence type="inferred from homology"/>
<dbReference type="InterPro" id="IPR036291">
    <property type="entry name" value="NAD(P)-bd_dom_sf"/>
</dbReference>
<dbReference type="OrthoDB" id="9803333at2"/>
<dbReference type="PRINTS" id="PR00080">
    <property type="entry name" value="SDRFAMILY"/>
</dbReference>
<dbReference type="GO" id="GO:0016616">
    <property type="term" value="F:oxidoreductase activity, acting on the CH-OH group of donors, NAD or NADP as acceptor"/>
    <property type="evidence" value="ECO:0007669"/>
    <property type="project" value="TreeGrafter"/>
</dbReference>
<dbReference type="InterPro" id="IPR002347">
    <property type="entry name" value="SDR_fam"/>
</dbReference>
<reference evidence="3" key="1">
    <citation type="submission" date="2016-10" db="EMBL/GenBank/DDBJ databases">
        <authorList>
            <person name="Varghese N."/>
            <person name="Submissions S."/>
        </authorList>
    </citation>
    <scope>NUCLEOTIDE SEQUENCE [LARGE SCALE GENOMIC DNA]</scope>
    <source>
        <strain evidence="3">DSM 23920</strain>
    </source>
</reference>
<dbReference type="EMBL" id="FNRL01000006">
    <property type="protein sequence ID" value="SEA39130.1"/>
    <property type="molecule type" value="Genomic_DNA"/>
</dbReference>
<name>A0A1H4ATB1_9BACT</name>
<dbReference type="Gene3D" id="3.40.50.720">
    <property type="entry name" value="NAD(P)-binding Rossmann-like Domain"/>
    <property type="match status" value="1"/>
</dbReference>
<evidence type="ECO:0000313" key="2">
    <source>
        <dbReference type="EMBL" id="SEA39130.1"/>
    </source>
</evidence>
<dbReference type="SUPFAM" id="SSF51735">
    <property type="entry name" value="NAD(P)-binding Rossmann-fold domains"/>
    <property type="match status" value="1"/>
</dbReference>
<organism evidence="2 3">
    <name type="scientific">Chitinophaga terrae</name>
    <name type="common">ex Kim and Jung 2007</name>
    <dbReference type="NCBI Taxonomy" id="408074"/>
    <lineage>
        <taxon>Bacteria</taxon>
        <taxon>Pseudomonadati</taxon>
        <taxon>Bacteroidota</taxon>
        <taxon>Chitinophagia</taxon>
        <taxon>Chitinophagales</taxon>
        <taxon>Chitinophagaceae</taxon>
        <taxon>Chitinophaga</taxon>
    </lineage>
</organism>
<dbReference type="PRINTS" id="PR00081">
    <property type="entry name" value="GDHRDH"/>
</dbReference>
<dbReference type="PANTHER" id="PTHR42760:SF53">
    <property type="entry name" value="BLR4183 PROTEIN"/>
    <property type="match status" value="1"/>
</dbReference>
<dbReference type="STRING" id="408074.SAMN05660909_01757"/>
<evidence type="ECO:0000256" key="1">
    <source>
        <dbReference type="ARBA" id="ARBA00006484"/>
    </source>
</evidence>
<sequence>MVQRNKIALVTGGSRGLGKDMALKLATNGHDVVLTYQSKKDEALEVVRTLEDTGVKAAALQLNVGDTGSFSGFVAAFTDLLQSKFESKGFDHLVNNAGANFQIPSFAATTEEQFDALMNMHFKGVFFLTQQLIPFLNDNGGIVNLSSGLTRITYPGSGAYASMKGAIEVLTKYLAKELGPRGINVNVVAPGAIPTDFSGGRLKSSPEMQQHIIAQTAIPRLGRPEDIGGIVAFLCSPAGAWVTAQRIEASGGLHL</sequence>
<dbReference type="AlphaFoldDB" id="A0A1H4ATB1"/>
<dbReference type="Pfam" id="PF13561">
    <property type="entry name" value="adh_short_C2"/>
    <property type="match status" value="1"/>
</dbReference>
<dbReference type="RefSeq" id="WP_089760701.1">
    <property type="nucleotide sequence ID" value="NZ_BKAT01000009.1"/>
</dbReference>
<protein>
    <submittedName>
        <fullName evidence="2">NAD(P)-dependent dehydrogenase, short-chain alcohol dehydrogenase family</fullName>
    </submittedName>
</protein>
<dbReference type="GO" id="GO:0030497">
    <property type="term" value="P:fatty acid elongation"/>
    <property type="evidence" value="ECO:0007669"/>
    <property type="project" value="TreeGrafter"/>
</dbReference>
<comment type="similarity">
    <text evidence="1">Belongs to the short-chain dehydrogenases/reductases (SDR) family.</text>
</comment>
<dbReference type="Proteomes" id="UP000199656">
    <property type="component" value="Unassembled WGS sequence"/>
</dbReference>
<dbReference type="PANTHER" id="PTHR42760">
    <property type="entry name" value="SHORT-CHAIN DEHYDROGENASES/REDUCTASES FAMILY MEMBER"/>
    <property type="match status" value="1"/>
</dbReference>
<evidence type="ECO:0000313" key="3">
    <source>
        <dbReference type="Proteomes" id="UP000199656"/>
    </source>
</evidence>
<accession>A0A1H4ATB1</accession>
<keyword evidence="3" id="KW-1185">Reference proteome</keyword>
<gene>
    <name evidence="2" type="ORF">SAMN05660909_01757</name>
</gene>
<dbReference type="FunFam" id="3.40.50.720:FF:000084">
    <property type="entry name" value="Short-chain dehydrogenase reductase"/>
    <property type="match status" value="1"/>
</dbReference>